<organism evidence="3 4">
    <name type="scientific">Carnegiea gigantea</name>
    <dbReference type="NCBI Taxonomy" id="171969"/>
    <lineage>
        <taxon>Eukaryota</taxon>
        <taxon>Viridiplantae</taxon>
        <taxon>Streptophyta</taxon>
        <taxon>Embryophyta</taxon>
        <taxon>Tracheophyta</taxon>
        <taxon>Spermatophyta</taxon>
        <taxon>Magnoliopsida</taxon>
        <taxon>eudicotyledons</taxon>
        <taxon>Gunneridae</taxon>
        <taxon>Pentapetalae</taxon>
        <taxon>Caryophyllales</taxon>
        <taxon>Cactineae</taxon>
        <taxon>Cactaceae</taxon>
        <taxon>Cactoideae</taxon>
        <taxon>Echinocereeae</taxon>
        <taxon>Carnegiea</taxon>
    </lineage>
</organism>
<evidence type="ECO:0000313" key="3">
    <source>
        <dbReference type="EMBL" id="KAJ8436503.1"/>
    </source>
</evidence>
<proteinExistence type="inferred from homology"/>
<accession>A0A9Q1K4Z7</accession>
<dbReference type="GO" id="GO:0005737">
    <property type="term" value="C:cytoplasm"/>
    <property type="evidence" value="ECO:0007669"/>
    <property type="project" value="TreeGrafter"/>
</dbReference>
<dbReference type="PANTHER" id="PTHR15323:SF6">
    <property type="entry name" value="CELL DIVISION CYCLE PROTEIN 123 HOMOLOG"/>
    <property type="match status" value="1"/>
</dbReference>
<feature type="region of interest" description="Disordered" evidence="2">
    <location>
        <begin position="52"/>
        <end position="96"/>
    </location>
</feature>
<dbReference type="Pfam" id="PF07065">
    <property type="entry name" value="D123"/>
    <property type="match status" value="1"/>
</dbReference>
<dbReference type="InterPro" id="IPR009772">
    <property type="entry name" value="CDC123"/>
</dbReference>
<gene>
    <name evidence="3" type="ORF">Cgig2_003201</name>
</gene>
<reference evidence="3" key="1">
    <citation type="submission" date="2022-04" db="EMBL/GenBank/DDBJ databases">
        <title>Carnegiea gigantea Genome sequencing and assembly v2.</title>
        <authorList>
            <person name="Copetti D."/>
            <person name="Sanderson M.J."/>
            <person name="Burquez A."/>
            <person name="Wojciechowski M.F."/>
        </authorList>
    </citation>
    <scope>NUCLEOTIDE SEQUENCE</scope>
    <source>
        <strain evidence="3">SGP5-SGP5p</strain>
        <tissue evidence="3">Aerial part</tissue>
    </source>
</reference>
<comment type="caution">
    <text evidence="3">The sequence shown here is derived from an EMBL/GenBank/DDBJ whole genome shotgun (WGS) entry which is preliminary data.</text>
</comment>
<keyword evidence="4" id="KW-1185">Reference proteome</keyword>
<evidence type="ECO:0000313" key="4">
    <source>
        <dbReference type="Proteomes" id="UP001153076"/>
    </source>
</evidence>
<sequence>MASSGFLTYVLSYSCCAASFMMAGGLSSLNPSKTLCTLFSISENEARRNSGPFLLPASVSNEDALPNTIHKPEDEEEFKVSEGPEDESEKPPPPASFADLEMKIKESIESLGGAVFPKLNCSSPKDAAWISPTGTLKCTSFSDIALLLWSSDSVVHDLCHAYESCSDKTLSRPLHFYLALRKWYPSLGWRWSSVALSMLDNSWAFPNVKSLPITHLCWRGKLSSESLSVISLLTMLKGGSNLKTTHLMFMSLKIEDMSPRSGWYEFLRNADDNLRQQMRTPEAASLGYPVDLVNRLDSDQDNQISNSNID</sequence>
<protein>
    <submittedName>
        <fullName evidence="3">Uncharacterized protein</fullName>
    </submittedName>
</protein>
<dbReference type="EMBL" id="JAKOGI010000340">
    <property type="protein sequence ID" value="KAJ8436503.1"/>
    <property type="molecule type" value="Genomic_DNA"/>
</dbReference>
<name>A0A9Q1K4Z7_9CARY</name>
<comment type="similarity">
    <text evidence="1">Belongs to the CDC123 family.</text>
</comment>
<evidence type="ECO:0000256" key="1">
    <source>
        <dbReference type="ARBA" id="ARBA00011047"/>
    </source>
</evidence>
<dbReference type="PANTHER" id="PTHR15323">
    <property type="entry name" value="D123 PROTEIN"/>
    <property type="match status" value="1"/>
</dbReference>
<evidence type="ECO:0000256" key="2">
    <source>
        <dbReference type="SAM" id="MobiDB-lite"/>
    </source>
</evidence>
<dbReference type="Proteomes" id="UP001153076">
    <property type="component" value="Unassembled WGS sequence"/>
</dbReference>
<feature type="compositionally biased region" description="Basic and acidic residues" evidence="2">
    <location>
        <begin position="70"/>
        <end position="82"/>
    </location>
</feature>
<dbReference type="AlphaFoldDB" id="A0A9Q1K4Z7"/>
<dbReference type="OrthoDB" id="360540at2759"/>